<dbReference type="PANTHER" id="PTHR23334">
    <property type="entry name" value="CCAAT/ENHANCER BINDING PROTEIN"/>
    <property type="match status" value="1"/>
</dbReference>
<dbReference type="AlphaFoldDB" id="A0A7C8NBI0"/>
<dbReference type="SUPFAM" id="SSF57959">
    <property type="entry name" value="Leucine zipper domain"/>
    <property type="match status" value="1"/>
</dbReference>
<dbReference type="EMBL" id="WUBL01000013">
    <property type="protein sequence ID" value="KAF2971417.1"/>
    <property type="molecule type" value="Genomic_DNA"/>
</dbReference>
<accession>A0A7C8NBI0</accession>
<dbReference type="GO" id="GO:0000978">
    <property type="term" value="F:RNA polymerase II cis-regulatory region sequence-specific DNA binding"/>
    <property type="evidence" value="ECO:0007669"/>
    <property type="project" value="TreeGrafter"/>
</dbReference>
<comment type="caution">
    <text evidence="6">The sequence shown here is derived from an EMBL/GenBank/DDBJ whole genome shotgun (WGS) entry which is preliminary data.</text>
</comment>
<gene>
    <name evidence="6" type="ORF">GQX73_g2169</name>
</gene>
<keyword evidence="7" id="KW-1185">Reference proteome</keyword>
<feature type="domain" description="BZIP" evidence="5">
    <location>
        <begin position="258"/>
        <end position="315"/>
    </location>
</feature>
<protein>
    <recommendedName>
        <fullName evidence="5">BZIP domain-containing protein</fullName>
    </recommendedName>
</protein>
<keyword evidence="1" id="KW-0805">Transcription regulation</keyword>
<keyword evidence="4" id="KW-0175">Coiled coil</keyword>
<dbReference type="PANTHER" id="PTHR23334:SF20">
    <property type="entry name" value="BASIC LEUCINE ZIPPER 24"/>
    <property type="match status" value="1"/>
</dbReference>
<dbReference type="InParanoid" id="A0A7C8NBI0"/>
<dbReference type="SMART" id="SM00338">
    <property type="entry name" value="BRLZ"/>
    <property type="match status" value="1"/>
</dbReference>
<dbReference type="CDD" id="cd14686">
    <property type="entry name" value="bZIP"/>
    <property type="match status" value="1"/>
</dbReference>
<dbReference type="InterPro" id="IPR031106">
    <property type="entry name" value="C/EBP"/>
</dbReference>
<dbReference type="InterPro" id="IPR046347">
    <property type="entry name" value="bZIP_sf"/>
</dbReference>
<reference evidence="6 7" key="1">
    <citation type="submission" date="2019-12" db="EMBL/GenBank/DDBJ databases">
        <title>Draft genome sequence of the ascomycete Xylaria multiplex DSM 110363.</title>
        <authorList>
            <person name="Buettner E."/>
            <person name="Kellner H."/>
        </authorList>
    </citation>
    <scope>NUCLEOTIDE SEQUENCE [LARGE SCALE GENOMIC DNA]</scope>
    <source>
        <strain evidence="6 7">DSM 110363</strain>
    </source>
</reference>
<evidence type="ECO:0000256" key="1">
    <source>
        <dbReference type="ARBA" id="ARBA00023015"/>
    </source>
</evidence>
<organism evidence="6 7">
    <name type="scientific">Xylaria multiplex</name>
    <dbReference type="NCBI Taxonomy" id="323545"/>
    <lineage>
        <taxon>Eukaryota</taxon>
        <taxon>Fungi</taxon>
        <taxon>Dikarya</taxon>
        <taxon>Ascomycota</taxon>
        <taxon>Pezizomycotina</taxon>
        <taxon>Sordariomycetes</taxon>
        <taxon>Xylariomycetidae</taxon>
        <taxon>Xylariales</taxon>
        <taxon>Xylariaceae</taxon>
        <taxon>Xylaria</taxon>
    </lineage>
</organism>
<evidence type="ECO:0000256" key="2">
    <source>
        <dbReference type="ARBA" id="ARBA00023125"/>
    </source>
</evidence>
<evidence type="ECO:0000256" key="3">
    <source>
        <dbReference type="ARBA" id="ARBA00023163"/>
    </source>
</evidence>
<dbReference type="Gene3D" id="1.20.5.170">
    <property type="match status" value="1"/>
</dbReference>
<dbReference type="GO" id="GO:0006351">
    <property type="term" value="P:DNA-templated transcription"/>
    <property type="evidence" value="ECO:0007669"/>
    <property type="project" value="InterPro"/>
</dbReference>
<sequence length="322" mass="35088">MPPWVCRLGRETGRAQNAALSPLLLFFFPFLFNHIFGNPPQSSNSSAVRGKNGESIRSPLLVQIDFTRPHKEAIQPSHNGFNHRIHRVHPIPGDLWILPTLSSSAFQEPTADLFQSFGGACSSVLAPLADDWLYGYGLGDGSSSGGKGDGTLDGALDGGLDLGVDWSLTDLGSSHETTPVLGSELSPASLDDLLPSGDSALLFPPLPISTTMPSATSMPTPQPDHYPMSPPTINYDQAQQSTLGKRRSPPVDQVTALKRQRNNVAARKYRQKRIDRINELESELEEVKQERDDLKLRLARQEAETAALRTMLQMKSGENRGG</sequence>
<keyword evidence="2" id="KW-0238">DNA-binding</keyword>
<evidence type="ECO:0000313" key="7">
    <source>
        <dbReference type="Proteomes" id="UP000481858"/>
    </source>
</evidence>
<feature type="coiled-coil region" evidence="4">
    <location>
        <begin position="270"/>
        <end position="304"/>
    </location>
</feature>
<dbReference type="Proteomes" id="UP000481858">
    <property type="component" value="Unassembled WGS sequence"/>
</dbReference>
<keyword evidence="3" id="KW-0804">Transcription</keyword>
<dbReference type="Pfam" id="PF03131">
    <property type="entry name" value="bZIP_Maf"/>
    <property type="match status" value="1"/>
</dbReference>
<dbReference type="InterPro" id="IPR004826">
    <property type="entry name" value="bZIP_Maf"/>
</dbReference>
<evidence type="ECO:0000313" key="6">
    <source>
        <dbReference type="EMBL" id="KAF2971417.1"/>
    </source>
</evidence>
<name>A0A7C8NBI0_9PEZI</name>
<proteinExistence type="predicted"/>
<dbReference type="InterPro" id="IPR004827">
    <property type="entry name" value="bZIP"/>
</dbReference>
<evidence type="ECO:0000256" key="4">
    <source>
        <dbReference type="SAM" id="Coils"/>
    </source>
</evidence>
<dbReference type="GO" id="GO:0000981">
    <property type="term" value="F:DNA-binding transcription factor activity, RNA polymerase II-specific"/>
    <property type="evidence" value="ECO:0007669"/>
    <property type="project" value="TreeGrafter"/>
</dbReference>
<dbReference type="PROSITE" id="PS50217">
    <property type="entry name" value="BZIP"/>
    <property type="match status" value="1"/>
</dbReference>
<evidence type="ECO:0000259" key="5">
    <source>
        <dbReference type="PROSITE" id="PS50217"/>
    </source>
</evidence>
<dbReference type="PROSITE" id="PS00036">
    <property type="entry name" value="BZIP_BASIC"/>
    <property type="match status" value="1"/>
</dbReference>
<dbReference type="OrthoDB" id="2257100at2759"/>